<keyword evidence="3" id="KW-1185">Reference proteome</keyword>
<organism evidence="2 3">
    <name type="scientific">Pseudochryseolinea flava</name>
    <dbReference type="NCBI Taxonomy" id="2059302"/>
    <lineage>
        <taxon>Bacteria</taxon>
        <taxon>Pseudomonadati</taxon>
        <taxon>Bacteroidota</taxon>
        <taxon>Cytophagia</taxon>
        <taxon>Cytophagales</taxon>
        <taxon>Fulvivirgaceae</taxon>
        <taxon>Pseudochryseolinea</taxon>
    </lineage>
</organism>
<evidence type="ECO:0000259" key="1">
    <source>
        <dbReference type="Pfam" id="PF13490"/>
    </source>
</evidence>
<proteinExistence type="predicted"/>
<sequence length="83" mass="9760">MKQDCSNKRECLEMLQLILDGEATAEQKEHFLKEHLEECMPCYKNYHLEVAIRQLLKTKCCHEAPQQLVDDIKTKVIQNLSRS</sequence>
<feature type="domain" description="Putative zinc-finger" evidence="1">
    <location>
        <begin position="9"/>
        <end position="42"/>
    </location>
</feature>
<gene>
    <name evidence="2" type="ORF">DQQ10_02405</name>
</gene>
<dbReference type="Pfam" id="PF13490">
    <property type="entry name" value="zf-HC2"/>
    <property type="match status" value="1"/>
</dbReference>
<dbReference type="EMBL" id="QMFY01000001">
    <property type="protein sequence ID" value="RAW03522.1"/>
    <property type="molecule type" value="Genomic_DNA"/>
</dbReference>
<reference evidence="2 3" key="1">
    <citation type="submission" date="2018-06" db="EMBL/GenBank/DDBJ databases">
        <title>Chryseolinea flavus sp. nov., a member of the phylum Bacteroidetes isolated from soil.</title>
        <authorList>
            <person name="Li Y."/>
            <person name="Wang J."/>
        </authorList>
    </citation>
    <scope>NUCLEOTIDE SEQUENCE [LARGE SCALE GENOMIC DNA]</scope>
    <source>
        <strain evidence="2 3">SDU1-6</strain>
    </source>
</reference>
<protein>
    <submittedName>
        <fullName evidence="2">Anti-sigma factor</fullName>
    </submittedName>
</protein>
<evidence type="ECO:0000313" key="2">
    <source>
        <dbReference type="EMBL" id="RAW03522.1"/>
    </source>
</evidence>
<comment type="caution">
    <text evidence="2">The sequence shown here is derived from an EMBL/GenBank/DDBJ whole genome shotgun (WGS) entry which is preliminary data.</text>
</comment>
<evidence type="ECO:0000313" key="3">
    <source>
        <dbReference type="Proteomes" id="UP000251889"/>
    </source>
</evidence>
<dbReference type="Proteomes" id="UP000251889">
    <property type="component" value="Unassembled WGS sequence"/>
</dbReference>
<dbReference type="InterPro" id="IPR027383">
    <property type="entry name" value="Znf_put"/>
</dbReference>
<dbReference type="OrthoDB" id="965693at2"/>
<accession>A0A364YBX9</accession>
<dbReference type="AlphaFoldDB" id="A0A364YBX9"/>
<name>A0A364YBX9_9BACT</name>